<keyword evidence="2 5" id="KW-0812">Transmembrane</keyword>
<feature type="transmembrane region" description="Helical" evidence="5">
    <location>
        <begin position="161"/>
        <end position="181"/>
    </location>
</feature>
<dbReference type="OrthoDB" id="5834256at2759"/>
<organism evidence="6 7">
    <name type="scientific">Meloidogyne enterolobii</name>
    <name type="common">Root-knot nematode worm</name>
    <name type="synonym">Meloidogyne mayaguensis</name>
    <dbReference type="NCBI Taxonomy" id="390850"/>
    <lineage>
        <taxon>Eukaryota</taxon>
        <taxon>Metazoa</taxon>
        <taxon>Ecdysozoa</taxon>
        <taxon>Nematoda</taxon>
        <taxon>Chromadorea</taxon>
        <taxon>Rhabditida</taxon>
        <taxon>Tylenchina</taxon>
        <taxon>Tylenchomorpha</taxon>
        <taxon>Tylenchoidea</taxon>
        <taxon>Meloidogynidae</taxon>
        <taxon>Meloidogyninae</taxon>
        <taxon>Meloidogyne</taxon>
    </lineage>
</organism>
<feature type="transmembrane region" description="Helical" evidence="5">
    <location>
        <begin position="247"/>
        <end position="273"/>
    </location>
</feature>
<reference evidence="6 7" key="1">
    <citation type="submission" date="2020-08" db="EMBL/GenBank/DDBJ databases">
        <authorList>
            <person name="Koutsovoulos G."/>
            <person name="Danchin GJ E."/>
        </authorList>
    </citation>
    <scope>NUCLEOTIDE SEQUENCE [LARGE SCALE GENOMIC DNA]</scope>
</reference>
<sequence length="381" mass="44401">MTFFTFFYLFIICQVFLPVGKYLIFNQKLMAFNYFPGPNYTETETKIFLAADIVELAANSLLACPISTINFILILKTSILHPNLKLILLCQSLCIFIRGIGRTILNIFRFCLSDVSTRGPYVLIIIYMQSLYIRNCIMHVMVIERIIATLKSRNYEKHTSVLFHVLWITITFLIALLNVLSALMLDYILVAILTYSSLSILGILEIWALFWILNYNKRKYERKLPEGCHNLSERYQISENIRTAKQLLPCIIMHLMNIIVPGINVFLINFNVYSGQFIQDFVEEFMYTFVTINSFLIELSMIIFHPFLKRDLLHFCKIFCGQCFNHSSIVVPSDDNDGDTSEYRNVIKLQPMDIHGRPLISNKKGDEFAKEYFKQLTISWQ</sequence>
<feature type="transmembrane region" description="Helical" evidence="5">
    <location>
        <begin position="120"/>
        <end position="140"/>
    </location>
</feature>
<feature type="transmembrane region" description="Helical" evidence="5">
    <location>
        <begin position="187"/>
        <end position="213"/>
    </location>
</feature>
<dbReference type="PANTHER" id="PTHR47521">
    <property type="entry name" value="SERPENTINE RECEPTOR, CLASS E (EPSILON)-RELATED"/>
    <property type="match status" value="1"/>
</dbReference>
<keyword evidence="4 5" id="KW-0472">Membrane</keyword>
<proteinExistence type="predicted"/>
<dbReference type="EMBL" id="CAJEWN010000375">
    <property type="protein sequence ID" value="CAD2180588.1"/>
    <property type="molecule type" value="Genomic_DNA"/>
</dbReference>
<evidence type="ECO:0000256" key="5">
    <source>
        <dbReference type="SAM" id="Phobius"/>
    </source>
</evidence>
<dbReference type="GO" id="GO:0016020">
    <property type="term" value="C:membrane"/>
    <property type="evidence" value="ECO:0007669"/>
    <property type="project" value="UniProtKB-SubCell"/>
</dbReference>
<dbReference type="Proteomes" id="UP000580250">
    <property type="component" value="Unassembled WGS sequence"/>
</dbReference>
<dbReference type="AlphaFoldDB" id="A0A6V7W1U1"/>
<evidence type="ECO:0000313" key="7">
    <source>
        <dbReference type="Proteomes" id="UP000580250"/>
    </source>
</evidence>
<evidence type="ECO:0000256" key="3">
    <source>
        <dbReference type="ARBA" id="ARBA00022989"/>
    </source>
</evidence>
<gene>
    <name evidence="6" type="ORF">MENT_LOCUS32676</name>
</gene>
<name>A0A6V7W1U1_MELEN</name>
<comment type="subcellular location">
    <subcellularLocation>
        <location evidence="1">Membrane</location>
        <topology evidence="1">Multi-pass membrane protein</topology>
    </subcellularLocation>
</comment>
<feature type="transmembrane region" description="Helical" evidence="5">
    <location>
        <begin position="285"/>
        <end position="308"/>
    </location>
</feature>
<protein>
    <submittedName>
        <fullName evidence="6">Uncharacterized protein</fullName>
    </submittedName>
</protein>
<evidence type="ECO:0000256" key="2">
    <source>
        <dbReference type="ARBA" id="ARBA00022692"/>
    </source>
</evidence>
<dbReference type="InterPro" id="IPR019408">
    <property type="entry name" value="7TM_GPCR_serpentine_rcpt_Srab"/>
</dbReference>
<dbReference type="InterPro" id="IPR052860">
    <property type="entry name" value="NRL-GPCR1"/>
</dbReference>
<evidence type="ECO:0000313" key="6">
    <source>
        <dbReference type="EMBL" id="CAD2180588.1"/>
    </source>
</evidence>
<accession>A0A6V7W1U1</accession>
<evidence type="ECO:0000256" key="4">
    <source>
        <dbReference type="ARBA" id="ARBA00023136"/>
    </source>
</evidence>
<keyword evidence="3 5" id="KW-1133">Transmembrane helix</keyword>
<evidence type="ECO:0000256" key="1">
    <source>
        <dbReference type="ARBA" id="ARBA00004141"/>
    </source>
</evidence>
<feature type="transmembrane region" description="Helical" evidence="5">
    <location>
        <begin position="6"/>
        <end position="25"/>
    </location>
</feature>
<dbReference type="Pfam" id="PF10292">
    <property type="entry name" value="7TM_GPCR_Srab"/>
    <property type="match status" value="1"/>
</dbReference>
<comment type="caution">
    <text evidence="6">The sequence shown here is derived from an EMBL/GenBank/DDBJ whole genome shotgun (WGS) entry which is preliminary data.</text>
</comment>
<dbReference type="PANTHER" id="PTHR47521:SF7">
    <property type="entry name" value="SERPENTINE RECEPTOR CLASS EPSILON-6"/>
    <property type="match status" value="1"/>
</dbReference>